<reference evidence="1 2" key="1">
    <citation type="submission" date="2021-10" db="EMBL/GenBank/DDBJ databases">
        <title>Anaerobic single-cell dispensing facilitates the cultivation of human gut bacteria.</title>
        <authorList>
            <person name="Afrizal A."/>
        </authorList>
    </citation>
    <scope>NUCLEOTIDE SEQUENCE [LARGE SCALE GENOMIC DNA]</scope>
    <source>
        <strain evidence="1 2">CLA-AA-H244</strain>
    </source>
</reference>
<name>A0AAE3AZ36_9FIRM</name>
<gene>
    <name evidence="1" type="ORF">LKD45_10920</name>
</gene>
<evidence type="ECO:0000313" key="2">
    <source>
        <dbReference type="Proteomes" id="UP001199355"/>
    </source>
</evidence>
<protein>
    <submittedName>
        <fullName evidence="1">Uncharacterized protein</fullName>
    </submittedName>
</protein>
<dbReference type="AlphaFoldDB" id="A0AAE3AZ36"/>
<keyword evidence="2" id="KW-1185">Reference proteome</keyword>
<dbReference type="RefSeq" id="WP_308728543.1">
    <property type="nucleotide sequence ID" value="NZ_JAJEQF010000029.1"/>
</dbReference>
<organism evidence="1 2">
    <name type="scientific">Gallintestinimicrobium propionicum</name>
    <dbReference type="NCBI Taxonomy" id="2981770"/>
    <lineage>
        <taxon>Bacteria</taxon>
        <taxon>Bacillati</taxon>
        <taxon>Bacillota</taxon>
        <taxon>Clostridia</taxon>
        <taxon>Lachnospirales</taxon>
        <taxon>Lachnospiraceae</taxon>
        <taxon>Gallintestinimicrobium</taxon>
    </lineage>
</organism>
<evidence type="ECO:0000313" key="1">
    <source>
        <dbReference type="EMBL" id="MCC2168192.1"/>
    </source>
</evidence>
<proteinExistence type="predicted"/>
<dbReference type="EMBL" id="JAJEQF010000029">
    <property type="protein sequence ID" value="MCC2168192.1"/>
    <property type="molecule type" value="Genomic_DNA"/>
</dbReference>
<dbReference type="Proteomes" id="UP001199355">
    <property type="component" value="Unassembled WGS sequence"/>
</dbReference>
<sequence length="56" mass="6662">MSEKKAAPFSHPRWKDIPKPEVIGHCEVSEEEKNDPEFLAFIEREMERRKKLEHGN</sequence>
<accession>A0AAE3AZ36</accession>
<comment type="caution">
    <text evidence="1">The sequence shown here is derived from an EMBL/GenBank/DDBJ whole genome shotgun (WGS) entry which is preliminary data.</text>
</comment>